<evidence type="ECO:0000313" key="1">
    <source>
        <dbReference type="EMBL" id="KAK3545897.1"/>
    </source>
</evidence>
<organism evidence="1 2">
    <name type="scientific">Hemibagrus guttatus</name>
    <dbReference type="NCBI Taxonomy" id="175788"/>
    <lineage>
        <taxon>Eukaryota</taxon>
        <taxon>Metazoa</taxon>
        <taxon>Chordata</taxon>
        <taxon>Craniata</taxon>
        <taxon>Vertebrata</taxon>
        <taxon>Euteleostomi</taxon>
        <taxon>Actinopterygii</taxon>
        <taxon>Neopterygii</taxon>
        <taxon>Teleostei</taxon>
        <taxon>Ostariophysi</taxon>
        <taxon>Siluriformes</taxon>
        <taxon>Bagridae</taxon>
        <taxon>Hemibagrus</taxon>
    </lineage>
</organism>
<keyword evidence="2" id="KW-1185">Reference proteome</keyword>
<protein>
    <submittedName>
        <fullName evidence="1">Uncharacterized protein</fullName>
    </submittedName>
</protein>
<dbReference type="Proteomes" id="UP001274896">
    <property type="component" value="Unassembled WGS sequence"/>
</dbReference>
<sequence length="98" mass="10785">VAAADSALGRDQVYLHHVHFLPRDVEVLRLAPEGGHFLEAGLSYEVPQSYLSRDLSPSTLKVQVAAIAANHEPVLGAFLGRHLLVSCFLHSARQMRPY</sequence>
<gene>
    <name evidence="1" type="ORF">QTP70_016592</name>
</gene>
<feature type="non-terminal residue" evidence="1">
    <location>
        <position position="98"/>
    </location>
</feature>
<evidence type="ECO:0000313" key="2">
    <source>
        <dbReference type="Proteomes" id="UP001274896"/>
    </source>
</evidence>
<dbReference type="EMBL" id="JAUCMX010000005">
    <property type="protein sequence ID" value="KAK3545897.1"/>
    <property type="molecule type" value="Genomic_DNA"/>
</dbReference>
<accession>A0AAE0V729</accession>
<comment type="caution">
    <text evidence="1">The sequence shown here is derived from an EMBL/GenBank/DDBJ whole genome shotgun (WGS) entry which is preliminary data.</text>
</comment>
<reference evidence="1" key="1">
    <citation type="submission" date="2023-06" db="EMBL/GenBank/DDBJ databases">
        <title>Male Hemibagrus guttatus genome.</title>
        <authorList>
            <person name="Bian C."/>
        </authorList>
    </citation>
    <scope>NUCLEOTIDE SEQUENCE</scope>
    <source>
        <strain evidence="1">Male_cb2023</strain>
        <tissue evidence="1">Muscle</tissue>
    </source>
</reference>
<proteinExistence type="predicted"/>
<dbReference type="AlphaFoldDB" id="A0AAE0V729"/>
<name>A0AAE0V729_9TELE</name>